<dbReference type="PROSITE" id="PS50811">
    <property type="entry name" value="WRKY"/>
    <property type="match status" value="1"/>
</dbReference>
<accession>A0AAV8QN69</accession>
<keyword evidence="9" id="KW-1185">Reference proteome</keyword>
<feature type="compositionally biased region" description="Basic and acidic residues" evidence="6">
    <location>
        <begin position="184"/>
        <end position="196"/>
    </location>
</feature>
<feature type="compositionally biased region" description="Basic and acidic residues" evidence="6">
    <location>
        <begin position="259"/>
        <end position="270"/>
    </location>
</feature>
<feature type="domain" description="WRKY" evidence="7">
    <location>
        <begin position="300"/>
        <end position="366"/>
    </location>
</feature>
<feature type="region of interest" description="Disordered" evidence="6">
    <location>
        <begin position="523"/>
        <end position="567"/>
    </location>
</feature>
<dbReference type="GO" id="GO:0003700">
    <property type="term" value="F:DNA-binding transcription factor activity"/>
    <property type="evidence" value="ECO:0007669"/>
    <property type="project" value="InterPro"/>
</dbReference>
<comment type="caution">
    <text evidence="8">The sequence shown here is derived from an EMBL/GenBank/DDBJ whole genome shotgun (WGS) entry which is preliminary data.</text>
</comment>
<evidence type="ECO:0000256" key="6">
    <source>
        <dbReference type="SAM" id="MobiDB-lite"/>
    </source>
</evidence>
<evidence type="ECO:0000256" key="3">
    <source>
        <dbReference type="ARBA" id="ARBA00023125"/>
    </source>
</evidence>
<organism evidence="8 9">
    <name type="scientific">Ensete ventricosum</name>
    <name type="common">Abyssinian banana</name>
    <name type="synonym">Musa ensete</name>
    <dbReference type="NCBI Taxonomy" id="4639"/>
    <lineage>
        <taxon>Eukaryota</taxon>
        <taxon>Viridiplantae</taxon>
        <taxon>Streptophyta</taxon>
        <taxon>Embryophyta</taxon>
        <taxon>Tracheophyta</taxon>
        <taxon>Spermatophyta</taxon>
        <taxon>Magnoliopsida</taxon>
        <taxon>Liliopsida</taxon>
        <taxon>Zingiberales</taxon>
        <taxon>Musaceae</taxon>
        <taxon>Ensete</taxon>
    </lineage>
</organism>
<evidence type="ECO:0000256" key="5">
    <source>
        <dbReference type="ARBA" id="ARBA00023242"/>
    </source>
</evidence>
<evidence type="ECO:0000259" key="7">
    <source>
        <dbReference type="PROSITE" id="PS50811"/>
    </source>
</evidence>
<dbReference type="PANTHER" id="PTHR31429">
    <property type="entry name" value="WRKY TRANSCRIPTION FACTOR 36-RELATED"/>
    <property type="match status" value="1"/>
</dbReference>
<evidence type="ECO:0000256" key="4">
    <source>
        <dbReference type="ARBA" id="ARBA00023163"/>
    </source>
</evidence>
<comment type="subcellular location">
    <subcellularLocation>
        <location evidence="1">Nucleus</location>
    </subcellularLocation>
</comment>
<keyword evidence="4" id="KW-0804">Transcription</keyword>
<keyword evidence="3" id="KW-0238">DNA-binding</keyword>
<evidence type="ECO:0000313" key="9">
    <source>
        <dbReference type="Proteomes" id="UP001222027"/>
    </source>
</evidence>
<feature type="compositionally biased region" description="Low complexity" evidence="6">
    <location>
        <begin position="557"/>
        <end position="567"/>
    </location>
</feature>
<feature type="region of interest" description="Disordered" evidence="6">
    <location>
        <begin position="218"/>
        <end position="283"/>
    </location>
</feature>
<keyword evidence="5" id="KW-0539">Nucleus</keyword>
<dbReference type="AlphaFoldDB" id="A0AAV8QN69"/>
<dbReference type="SUPFAM" id="SSF118290">
    <property type="entry name" value="WRKY DNA-binding domain"/>
    <property type="match status" value="1"/>
</dbReference>
<feature type="compositionally biased region" description="Basic and acidic residues" evidence="6">
    <location>
        <begin position="546"/>
        <end position="556"/>
    </location>
</feature>
<dbReference type="EMBL" id="JAQQAF010000006">
    <property type="protein sequence ID" value="KAJ8480101.1"/>
    <property type="molecule type" value="Genomic_DNA"/>
</dbReference>
<dbReference type="FunFam" id="2.20.25.80:FF:000002">
    <property type="entry name" value="probable WRKY transcription factor 31"/>
    <property type="match status" value="1"/>
</dbReference>
<dbReference type="InterPro" id="IPR003657">
    <property type="entry name" value="WRKY_dom"/>
</dbReference>
<keyword evidence="2" id="KW-0805">Transcription regulation</keyword>
<feature type="region of interest" description="Disordered" evidence="6">
    <location>
        <begin position="175"/>
        <end position="206"/>
    </location>
</feature>
<sequence length="567" mass="60650">MDKGGTTGVGLTLNSSCSFFVPSSLDHRGGGLGRHRSMGSDLNHLCSSSGGSSEFTDRSRVAVNEMDFFSEERKKAVSKVEHDLDLKLPSSCVKKEDLSIHTGLNLLTANASNDESTVDNRLSPTKDHEESKTELAAMESELARVKEENQKLQEMVERATTNYNALQTHLVALMQQQHQSNRHPPRDHEVADEKVKSTNQEHGGAIVPRQFMDLGPAVEADEPSHSSTASQDRPPGSTDYRRHGSSNNNKEIAPPDHGSSCREEKPDHPSKAPKLTPSGVTEQAQEAIMRKARVSVRARSEAPMITDGCQWRKYGQKMAKGNPCPRAYYRCTMASGCSVRKQVQRCAEDRSILTTTYEGTHNHPLPPAAMAMASTTSAAASMLLSGSMSSPEGLMNPNFLARTMLPYSSSMATISASAPFPTVTLDLTHTPNAAQLQRPPTQFQVPFPGAAAGFLAPPQPASLPPQIFGQALYDPSKFSSLQLALPPASLTDTVTAATAAITADPNFTAALAAAISSIIGGNHQAASHNDDTKSSANKTTSDGNDDDKTNNSKDDASNSASPNFPAA</sequence>
<dbReference type="Pfam" id="PF03106">
    <property type="entry name" value="WRKY"/>
    <property type="match status" value="1"/>
</dbReference>
<gene>
    <name evidence="8" type="ORF">OPV22_023828</name>
</gene>
<evidence type="ECO:0000256" key="2">
    <source>
        <dbReference type="ARBA" id="ARBA00023015"/>
    </source>
</evidence>
<dbReference type="InterPro" id="IPR036576">
    <property type="entry name" value="WRKY_dom_sf"/>
</dbReference>
<name>A0AAV8QN69_ENSVE</name>
<proteinExistence type="predicted"/>
<evidence type="ECO:0000313" key="8">
    <source>
        <dbReference type="EMBL" id="KAJ8480101.1"/>
    </source>
</evidence>
<dbReference type="PANTHER" id="PTHR31429:SF106">
    <property type="entry name" value="WRKY TRANSCRIPTION FACTOR 31-RELATED"/>
    <property type="match status" value="1"/>
</dbReference>
<dbReference type="GO" id="GO:0043565">
    <property type="term" value="F:sequence-specific DNA binding"/>
    <property type="evidence" value="ECO:0007669"/>
    <property type="project" value="InterPro"/>
</dbReference>
<dbReference type="Gene3D" id="2.20.25.80">
    <property type="entry name" value="WRKY domain"/>
    <property type="match status" value="1"/>
</dbReference>
<dbReference type="InterPro" id="IPR044810">
    <property type="entry name" value="WRKY_plant"/>
</dbReference>
<dbReference type="Proteomes" id="UP001222027">
    <property type="component" value="Unassembled WGS sequence"/>
</dbReference>
<protein>
    <recommendedName>
        <fullName evidence="7">WRKY domain-containing protein</fullName>
    </recommendedName>
</protein>
<evidence type="ECO:0000256" key="1">
    <source>
        <dbReference type="ARBA" id="ARBA00004123"/>
    </source>
</evidence>
<reference evidence="8 9" key="1">
    <citation type="submission" date="2022-12" db="EMBL/GenBank/DDBJ databases">
        <title>Chromosome-scale assembly of the Ensete ventricosum genome.</title>
        <authorList>
            <person name="Dussert Y."/>
            <person name="Stocks J."/>
            <person name="Wendawek A."/>
            <person name="Woldeyes F."/>
            <person name="Nichols R.A."/>
            <person name="Borrell J.S."/>
        </authorList>
    </citation>
    <scope>NUCLEOTIDE SEQUENCE [LARGE SCALE GENOMIC DNA]</scope>
    <source>
        <strain evidence="9">cv. Maze</strain>
        <tissue evidence="8">Seeds</tissue>
    </source>
</reference>
<dbReference type="GO" id="GO:0005634">
    <property type="term" value="C:nucleus"/>
    <property type="evidence" value="ECO:0007669"/>
    <property type="project" value="UniProtKB-SubCell"/>
</dbReference>
<dbReference type="SMART" id="SM00774">
    <property type="entry name" value="WRKY"/>
    <property type="match status" value="1"/>
</dbReference>